<keyword evidence="4" id="KW-0479">Metal-binding</keyword>
<dbReference type="PANTHER" id="PTHR11711">
    <property type="entry name" value="ADP RIBOSYLATION FACTOR-RELATED"/>
    <property type="match status" value="1"/>
</dbReference>
<dbReference type="GO" id="GO:0003924">
    <property type="term" value="F:GTPase activity"/>
    <property type="evidence" value="ECO:0007669"/>
    <property type="project" value="InterPro"/>
</dbReference>
<evidence type="ECO:0000256" key="1">
    <source>
        <dbReference type="ARBA" id="ARBA00022741"/>
    </source>
</evidence>
<evidence type="ECO:0000256" key="2">
    <source>
        <dbReference type="ARBA" id="ARBA00023134"/>
    </source>
</evidence>
<keyword evidence="1 3" id="KW-0547">Nucleotide-binding</keyword>
<reference evidence="5" key="1">
    <citation type="submission" date="2023-01" db="EMBL/GenBank/DDBJ databases">
        <title>Long-Read Genome Assembly and Gene Model Annotations for the Rodent Malaria Parasite Plasmodium yoelii 17XNL.</title>
        <authorList>
            <person name="Mitchell G.J."/>
            <person name="Sebastian A."/>
            <person name="Albert I."/>
            <person name="Lindner S.E."/>
        </authorList>
    </citation>
    <scope>NUCLEOTIDE SEQUENCE</scope>
    <source>
        <strain evidence="5">17XNL clone 1.1</strain>
    </source>
</reference>
<dbReference type="AlphaFoldDB" id="A0AAE9WMI0"/>
<feature type="binding site" evidence="4">
    <location>
        <position position="36"/>
    </location>
    <ligand>
        <name>Mg(2+)</name>
        <dbReference type="ChEBI" id="CHEBI:18420"/>
    </ligand>
</feature>
<sequence length="237" mass="28337">MGNIIVDFARDCCNKYFKKKIIFQIRVCGPAQSGKTTFVKHLLHNKFLKVKPTEGLSVEKIDFEEFTVIIWDSRHAIEDNESINRLDIDALIYFVDLSDHGRLKIAKKKFFKALQDYNNVEHFLIVASKHDKKQCMLLEHVRDELKLDHIVDRNWYYLTKNNDIYNDDTYNDDTYNDDIYNDDICIHIYLKYIYFFFFFVSHLVACSSKTGYEIESSMNWLFNQLMIKRKRNTCFVK</sequence>
<feature type="binding site" evidence="4">
    <location>
        <position position="53"/>
    </location>
    <ligand>
        <name>Mg(2+)</name>
        <dbReference type="ChEBI" id="CHEBI:18420"/>
    </ligand>
</feature>
<evidence type="ECO:0000313" key="5">
    <source>
        <dbReference type="EMBL" id="WBY56782.1"/>
    </source>
</evidence>
<proteinExistence type="predicted"/>
<feature type="binding site" evidence="3">
    <location>
        <begin position="29"/>
        <end position="36"/>
    </location>
    <ligand>
        <name>GTP</name>
        <dbReference type="ChEBI" id="CHEBI:37565"/>
    </ligand>
</feature>
<gene>
    <name evidence="5" type="ORF">Py17XNL_000801807</name>
</gene>
<evidence type="ECO:0000256" key="3">
    <source>
        <dbReference type="PIRSR" id="PIRSR606689-1"/>
    </source>
</evidence>
<dbReference type="Pfam" id="PF00025">
    <property type="entry name" value="Arf"/>
    <property type="match status" value="1"/>
</dbReference>
<dbReference type="InterPro" id="IPR027417">
    <property type="entry name" value="P-loop_NTPase"/>
</dbReference>
<keyword evidence="2 3" id="KW-0342">GTP-binding</keyword>
<dbReference type="SMART" id="SM00177">
    <property type="entry name" value="ARF"/>
    <property type="match status" value="1"/>
</dbReference>
<evidence type="ECO:0000313" key="6">
    <source>
        <dbReference type="Proteomes" id="UP001054126"/>
    </source>
</evidence>
<protein>
    <submittedName>
        <fullName evidence="5">ADP-ribosylation factor</fullName>
    </submittedName>
</protein>
<dbReference type="PROSITE" id="PS51417">
    <property type="entry name" value="ARF"/>
    <property type="match status" value="1"/>
</dbReference>
<dbReference type="GO" id="GO:0005525">
    <property type="term" value="F:GTP binding"/>
    <property type="evidence" value="ECO:0007669"/>
    <property type="project" value="UniProtKB-KW"/>
</dbReference>
<name>A0AAE9WMI0_PLAYO</name>
<organism evidence="5 6">
    <name type="scientific">Plasmodium yoelii yoelii</name>
    <dbReference type="NCBI Taxonomy" id="73239"/>
    <lineage>
        <taxon>Eukaryota</taxon>
        <taxon>Sar</taxon>
        <taxon>Alveolata</taxon>
        <taxon>Apicomplexa</taxon>
        <taxon>Aconoidasida</taxon>
        <taxon>Haemosporida</taxon>
        <taxon>Plasmodiidae</taxon>
        <taxon>Plasmodium</taxon>
        <taxon>Plasmodium (Vinckeia)</taxon>
    </lineage>
</organism>
<dbReference type="InterPro" id="IPR006689">
    <property type="entry name" value="Small_GTPase_ARF/SAR"/>
</dbReference>
<dbReference type="InterPro" id="IPR024156">
    <property type="entry name" value="Small_GTPase_ARF"/>
</dbReference>
<dbReference type="SUPFAM" id="SSF52540">
    <property type="entry name" value="P-loop containing nucleoside triphosphate hydrolases"/>
    <property type="match status" value="1"/>
</dbReference>
<keyword evidence="4" id="KW-0460">Magnesium</keyword>
<dbReference type="GO" id="GO:0046872">
    <property type="term" value="F:metal ion binding"/>
    <property type="evidence" value="ECO:0007669"/>
    <property type="project" value="UniProtKB-KW"/>
</dbReference>
<dbReference type="Proteomes" id="UP001054126">
    <property type="component" value="Chromosome 8"/>
</dbReference>
<dbReference type="EMBL" id="CP115532">
    <property type="protein sequence ID" value="WBY56782.1"/>
    <property type="molecule type" value="Genomic_DNA"/>
</dbReference>
<evidence type="ECO:0000256" key="4">
    <source>
        <dbReference type="PIRSR" id="PIRSR606689-2"/>
    </source>
</evidence>
<dbReference type="Gene3D" id="3.40.50.300">
    <property type="entry name" value="P-loop containing nucleotide triphosphate hydrolases"/>
    <property type="match status" value="1"/>
</dbReference>
<accession>A0AAE9WMI0</accession>